<feature type="domain" description="RING-type" evidence="7">
    <location>
        <begin position="484"/>
        <end position="530"/>
    </location>
</feature>
<dbReference type="AlphaFoldDB" id="A0A125YUX7"/>
<dbReference type="OrthoDB" id="411372at2759"/>
<evidence type="ECO:0000259" key="7">
    <source>
        <dbReference type="PROSITE" id="PS50089"/>
    </source>
</evidence>
<feature type="domain" description="CHY-type" evidence="8">
    <location>
        <begin position="340"/>
        <end position="416"/>
    </location>
</feature>
<comment type="caution">
    <text evidence="10">The sequence shown here is derived from an EMBL/GenBank/DDBJ whole genome shotgun (WGS) entry which is preliminary data.</text>
</comment>
<name>A0A125YUX7_TOXGV</name>
<accession>A0A125YUX7</accession>
<dbReference type="VEuPathDB" id="ToxoDB:TGVEG_230440"/>
<proteinExistence type="predicted"/>
<dbReference type="SUPFAM" id="SSF161219">
    <property type="entry name" value="CHY zinc finger-like"/>
    <property type="match status" value="1"/>
</dbReference>
<dbReference type="PaxDb" id="5811-TGME49_030440"/>
<keyword evidence="6" id="KW-0472">Membrane</keyword>
<dbReference type="InterPro" id="IPR037274">
    <property type="entry name" value="Znf_CHY_sf"/>
</dbReference>
<gene>
    <name evidence="10" type="ORF">TGVEG_230440</name>
</gene>
<dbReference type="Proteomes" id="UP000002226">
    <property type="component" value="Unassembled WGS sequence"/>
</dbReference>
<keyword evidence="3" id="KW-0862">Zinc</keyword>
<dbReference type="SUPFAM" id="SSF57850">
    <property type="entry name" value="RING/U-box"/>
    <property type="match status" value="1"/>
</dbReference>
<dbReference type="GO" id="GO:0005634">
    <property type="term" value="C:nucleus"/>
    <property type="evidence" value="ECO:0007669"/>
    <property type="project" value="TreeGrafter"/>
</dbReference>
<sequence>MQPCVFLDGDIDGHMRLIFCLTGEAQHLFLSLGSSGNSSVSFSPRVSSLFSRQRDLFVASIYERSLTVAFPTPSLFRWLALLPHCYTLPSPRFSVFPRPSVFSALLRLFLFLFAVCFFLFFSPCKSDRLALISQPPSIFATCSTSFFSSPAVSPSLPLLLIFRLLLLFPRRFPVASSPPHLSSPSSFPPPFPRRFLSCFLLSSFARERNWLVGGMAVNTAGDPESRDSCVERRDAREMREAETENAAEGEDTEARRLPTPAHAPATNERRSTSRVGSERPAAGSPEERDGENGAGEEREEEGEEEDEEEDWEDVEEGESDDHLSFQEPRERTPEEQKEEDSGPWVGCPHYRRKCKVVAPCCDEVFWCRHCHNEVKSDGERDYRKAHELDRTAVSEIVCALCETKQPVSNKCIQCDTTFASYFCDICKFWDDEGLKKEVYHCDDCGLCRTGGRENYFHCQVCGSCYSTQIRNSHKCVEKAMHQPCPICCENMFTSVRQVHVLNCGHTLHADCLQQLNSECLGLQALRCPLCCKSLGDYARIWERLDEEVARTPLPEELRRKATAICNDCGTRSEVDYHIVGLKCRNCGGYNTREMNA</sequence>
<dbReference type="eggNOG" id="KOG1940">
    <property type="taxonomic scope" value="Eukaryota"/>
</dbReference>
<dbReference type="InterPro" id="IPR039512">
    <property type="entry name" value="RCHY1_zinc-ribbon"/>
</dbReference>
<dbReference type="InterPro" id="IPR037275">
    <property type="entry name" value="Znf_CTCHY_sf"/>
</dbReference>
<evidence type="ECO:0000256" key="4">
    <source>
        <dbReference type="PROSITE-ProRule" id="PRU00601"/>
    </source>
</evidence>
<dbReference type="InterPro" id="IPR017921">
    <property type="entry name" value="Znf_CTCHY"/>
</dbReference>
<protein>
    <submittedName>
        <fullName evidence="10">CHY zinc finger domain-containing protein</fullName>
    </submittedName>
</protein>
<dbReference type="GO" id="GO:0008270">
    <property type="term" value="F:zinc ion binding"/>
    <property type="evidence" value="ECO:0007669"/>
    <property type="project" value="UniProtKB-KW"/>
</dbReference>
<dbReference type="GO" id="GO:0006511">
    <property type="term" value="P:ubiquitin-dependent protein catabolic process"/>
    <property type="evidence" value="ECO:0007669"/>
    <property type="project" value="TreeGrafter"/>
</dbReference>
<dbReference type="Gene3D" id="3.30.40.10">
    <property type="entry name" value="Zinc/RING finger domain, C3HC4 (zinc finger)"/>
    <property type="match status" value="1"/>
</dbReference>
<evidence type="ECO:0000313" key="10">
    <source>
        <dbReference type="EMBL" id="ESS35648.1"/>
    </source>
</evidence>
<feature type="domain" description="CTCHY-type" evidence="9">
    <location>
        <begin position="418"/>
        <end position="483"/>
    </location>
</feature>
<feature type="transmembrane region" description="Helical" evidence="6">
    <location>
        <begin position="101"/>
        <end position="121"/>
    </location>
</feature>
<dbReference type="PROSITE" id="PS51266">
    <property type="entry name" value="ZF_CHY"/>
    <property type="match status" value="1"/>
</dbReference>
<feature type="compositionally biased region" description="Acidic residues" evidence="5">
    <location>
        <begin position="297"/>
        <end position="319"/>
    </location>
</feature>
<dbReference type="InterPro" id="IPR008913">
    <property type="entry name" value="Znf_CHY"/>
</dbReference>
<evidence type="ECO:0000259" key="9">
    <source>
        <dbReference type="PROSITE" id="PS51270"/>
    </source>
</evidence>
<evidence type="ECO:0000256" key="6">
    <source>
        <dbReference type="SAM" id="Phobius"/>
    </source>
</evidence>
<evidence type="ECO:0000256" key="1">
    <source>
        <dbReference type="ARBA" id="ARBA00022723"/>
    </source>
</evidence>
<dbReference type="SUPFAM" id="SSF161245">
    <property type="entry name" value="Zinc hairpin stack"/>
    <property type="match status" value="1"/>
</dbReference>
<dbReference type="InterPro" id="IPR013083">
    <property type="entry name" value="Znf_RING/FYVE/PHD"/>
</dbReference>
<organism evidence="10 11">
    <name type="scientific">Toxoplasma gondii (strain ATCC 50861 / VEG)</name>
    <dbReference type="NCBI Taxonomy" id="432359"/>
    <lineage>
        <taxon>Eukaryota</taxon>
        <taxon>Sar</taxon>
        <taxon>Alveolata</taxon>
        <taxon>Apicomplexa</taxon>
        <taxon>Conoidasida</taxon>
        <taxon>Coccidia</taxon>
        <taxon>Eucoccidiorida</taxon>
        <taxon>Eimeriorina</taxon>
        <taxon>Sarcocystidae</taxon>
        <taxon>Toxoplasma</taxon>
    </lineage>
</organism>
<dbReference type="PROSITE" id="PS50089">
    <property type="entry name" value="ZF_RING_2"/>
    <property type="match status" value="1"/>
</dbReference>
<keyword evidence="6" id="KW-0812">Transmembrane</keyword>
<evidence type="ECO:0000256" key="3">
    <source>
        <dbReference type="ARBA" id="ARBA00022833"/>
    </source>
</evidence>
<dbReference type="SMART" id="SM00184">
    <property type="entry name" value="RING"/>
    <property type="match status" value="1"/>
</dbReference>
<dbReference type="GO" id="GO:0016567">
    <property type="term" value="P:protein ubiquitination"/>
    <property type="evidence" value="ECO:0007669"/>
    <property type="project" value="TreeGrafter"/>
</dbReference>
<keyword evidence="1" id="KW-0479">Metal-binding</keyword>
<feature type="compositionally biased region" description="Basic and acidic residues" evidence="5">
    <location>
        <begin position="320"/>
        <end position="335"/>
    </location>
</feature>
<dbReference type="STRING" id="432359.A0A125YUX7"/>
<keyword evidence="6" id="KW-1133">Transmembrane helix</keyword>
<dbReference type="Pfam" id="PF14599">
    <property type="entry name" value="zinc_ribbon_6"/>
    <property type="match status" value="1"/>
</dbReference>
<evidence type="ECO:0000256" key="5">
    <source>
        <dbReference type="SAM" id="MobiDB-lite"/>
    </source>
</evidence>
<dbReference type="Gene3D" id="2.20.28.10">
    <property type="match status" value="1"/>
</dbReference>
<keyword evidence="11" id="KW-1185">Reference proteome</keyword>
<dbReference type="Pfam" id="PF05495">
    <property type="entry name" value="zf-CHY"/>
    <property type="match status" value="1"/>
</dbReference>
<dbReference type="PANTHER" id="PTHR21319">
    <property type="entry name" value="RING FINGER AND CHY ZINC FINGER DOMAIN-CONTAINING PROTEIN 1"/>
    <property type="match status" value="1"/>
</dbReference>
<dbReference type="InterPro" id="IPR001841">
    <property type="entry name" value="Znf_RING"/>
</dbReference>
<dbReference type="OMA" id="KIFDRHE"/>
<dbReference type="PROSITE" id="PS51270">
    <property type="entry name" value="ZF_CTCHY"/>
    <property type="match status" value="1"/>
</dbReference>
<evidence type="ECO:0000313" key="11">
    <source>
        <dbReference type="Proteomes" id="UP000002226"/>
    </source>
</evidence>
<evidence type="ECO:0000259" key="8">
    <source>
        <dbReference type="PROSITE" id="PS51266"/>
    </source>
</evidence>
<dbReference type="GO" id="GO:0061630">
    <property type="term" value="F:ubiquitin protein ligase activity"/>
    <property type="evidence" value="ECO:0007669"/>
    <property type="project" value="TreeGrafter"/>
</dbReference>
<reference evidence="10" key="1">
    <citation type="submission" date="2007-03" db="EMBL/GenBank/DDBJ databases">
        <authorList>
            <person name="Paulsen I."/>
        </authorList>
    </citation>
    <scope>NUCLEOTIDE SEQUENCE</scope>
    <source>
        <strain evidence="10">VEG</strain>
    </source>
</reference>
<dbReference type="PANTHER" id="PTHR21319:SF53">
    <property type="entry name" value="RING FINGER AND CHY ZINC FINGER DOMAIN-CONTAINING PROTEIN 1"/>
    <property type="match status" value="1"/>
</dbReference>
<feature type="transmembrane region" description="Helical" evidence="6">
    <location>
        <begin position="151"/>
        <end position="168"/>
    </location>
</feature>
<evidence type="ECO:0000256" key="2">
    <source>
        <dbReference type="ARBA" id="ARBA00022771"/>
    </source>
</evidence>
<feature type="region of interest" description="Disordered" evidence="5">
    <location>
        <begin position="216"/>
        <end position="342"/>
    </location>
</feature>
<keyword evidence="2 4" id="KW-0863">Zinc-finger</keyword>
<feature type="compositionally biased region" description="Basic and acidic residues" evidence="5">
    <location>
        <begin position="223"/>
        <end position="242"/>
    </location>
</feature>
<dbReference type="EMBL" id="AAYL02000022">
    <property type="protein sequence ID" value="ESS35648.1"/>
    <property type="molecule type" value="Genomic_DNA"/>
</dbReference>